<keyword evidence="1" id="KW-0472">Membrane</keyword>
<dbReference type="Proteomes" id="UP000267208">
    <property type="component" value="Chromosome"/>
</dbReference>
<feature type="transmembrane region" description="Helical" evidence="1">
    <location>
        <begin position="229"/>
        <end position="248"/>
    </location>
</feature>
<feature type="transmembrane region" description="Helical" evidence="1">
    <location>
        <begin position="98"/>
        <end position="126"/>
    </location>
</feature>
<keyword evidence="1" id="KW-0812">Transmembrane</keyword>
<accession>A0A386PRG7</accession>
<keyword evidence="1" id="KW-1133">Transmembrane helix</keyword>
<gene>
    <name evidence="2" type="ORF">D1B17_01575</name>
</gene>
<dbReference type="OrthoDB" id="9784157at2"/>
<evidence type="ECO:0000313" key="2">
    <source>
        <dbReference type="EMBL" id="AYE37419.2"/>
    </source>
</evidence>
<feature type="transmembrane region" description="Helical" evidence="1">
    <location>
        <begin position="288"/>
        <end position="308"/>
    </location>
</feature>
<feature type="transmembrane region" description="Helical" evidence="1">
    <location>
        <begin position="528"/>
        <end position="545"/>
    </location>
</feature>
<protein>
    <recommendedName>
        <fullName evidence="4">YfhO family protein</fullName>
    </recommendedName>
</protein>
<organism evidence="2 3">
    <name type="scientific">Companilactobacillus zhachilii</name>
    <dbReference type="NCBI Taxonomy" id="2304606"/>
    <lineage>
        <taxon>Bacteria</taxon>
        <taxon>Bacillati</taxon>
        <taxon>Bacillota</taxon>
        <taxon>Bacilli</taxon>
        <taxon>Lactobacillales</taxon>
        <taxon>Lactobacillaceae</taxon>
        <taxon>Companilactobacillus</taxon>
    </lineage>
</organism>
<sequence>MMMKKWMFQHRFSLTVVLFIFVSVFSIYLTSLNGHIWSFLGMNNDGRFHVMRIEGLYEALKHGQYFPIVNMSFLGGFGYISNIFYSNLWLYPVACMRLLGLTAVQAFVLFYILLNFCTLSLSFWAFHHVSHQYDKSLVFSLMYTLSIYRIFDMVRRFDVGEVLTLTFLPVVILGVYEIFYGDRRQWLYLALGMTAVIYAHALSPILIAVFILLVIIFRLKVLLAEPKRWLALFYAGIVALMLTLAYFLPMAEQLHHTQFKLTYSPLIDVSQSGMKLGDLIHWSVTDDLYIQNIGLILLLVAITIPFIIKFVKNPALRDFALIGEILLFLSTKWFPWEYFVHTPLNMIQFPWRFYMLVSILFTIFLASDPLRWFSQGWKKVLLVVVSLSLVIGAEQVLIVEHPDEYRTYSAFNDLDIYSIGGGEEYLPKDASLDGLISTPHEPQLKAGQATISDFSQQDSKLSFKFQNANKARIDVPIISYYGYSAKVSTGKVSKLTMDLANNGLGQVIVNGAGTVRINYYRTAIQKDSQIVSMISFIILMVGIAFQKKNAK</sequence>
<reference evidence="3" key="1">
    <citation type="submission" date="2018-08" db="EMBL/GenBank/DDBJ databases">
        <title>Genome of Lactobacillus sp. HBUAS52074.</title>
        <authorList>
            <person name="Guo Z."/>
            <person name="Zhang Z.D."/>
        </authorList>
    </citation>
    <scope>NUCLEOTIDE SEQUENCE [LARGE SCALE GENOMIC DNA]</scope>
    <source>
        <strain evidence="3">HBUAS52074</strain>
    </source>
</reference>
<evidence type="ECO:0000256" key="1">
    <source>
        <dbReference type="SAM" id="Phobius"/>
    </source>
</evidence>
<feature type="transmembrane region" description="Helical" evidence="1">
    <location>
        <begin position="353"/>
        <end position="373"/>
    </location>
</feature>
<feature type="transmembrane region" description="Helical" evidence="1">
    <location>
        <begin position="380"/>
        <end position="399"/>
    </location>
</feature>
<feature type="transmembrane region" description="Helical" evidence="1">
    <location>
        <begin position="186"/>
        <end position="217"/>
    </location>
</feature>
<dbReference type="EMBL" id="CP031933">
    <property type="protein sequence ID" value="AYE37419.2"/>
    <property type="molecule type" value="Genomic_DNA"/>
</dbReference>
<dbReference type="AlphaFoldDB" id="A0A386PRG7"/>
<dbReference type="KEGG" id="lzh:D1B17_01575"/>
<evidence type="ECO:0000313" key="3">
    <source>
        <dbReference type="Proteomes" id="UP000267208"/>
    </source>
</evidence>
<feature type="transmembrane region" description="Helical" evidence="1">
    <location>
        <begin position="315"/>
        <end position="333"/>
    </location>
</feature>
<evidence type="ECO:0008006" key="4">
    <source>
        <dbReference type="Google" id="ProtNLM"/>
    </source>
</evidence>
<feature type="transmembrane region" description="Helical" evidence="1">
    <location>
        <begin position="65"/>
        <end position="86"/>
    </location>
</feature>
<feature type="transmembrane region" description="Helical" evidence="1">
    <location>
        <begin position="132"/>
        <end position="150"/>
    </location>
</feature>
<proteinExistence type="predicted"/>
<dbReference type="RefSeq" id="WP_137432128.1">
    <property type="nucleotide sequence ID" value="NZ_CP031933.2"/>
</dbReference>
<keyword evidence="3" id="KW-1185">Reference proteome</keyword>
<feature type="transmembrane region" description="Helical" evidence="1">
    <location>
        <begin position="162"/>
        <end position="180"/>
    </location>
</feature>
<name>A0A386PRG7_9LACO</name>